<accession>A0A1M6SC40</accession>
<dbReference type="InterPro" id="IPR037515">
    <property type="entry name" value="Rib-P_diPkinase_bac"/>
</dbReference>
<feature type="binding site" evidence="12">
    <location>
        <position position="194"/>
    </location>
    <ligand>
        <name>D-ribose 5-phosphate</name>
        <dbReference type="ChEBI" id="CHEBI:78346"/>
    </ligand>
</feature>
<dbReference type="EMBL" id="LT670846">
    <property type="protein sequence ID" value="SHK42078.1"/>
    <property type="molecule type" value="Genomic_DNA"/>
</dbReference>
<dbReference type="RefSeq" id="WP_079654088.1">
    <property type="nucleotide sequence ID" value="NZ_LT670846.1"/>
</dbReference>
<dbReference type="GO" id="GO:0002189">
    <property type="term" value="C:ribose phosphate diphosphokinase complex"/>
    <property type="evidence" value="ECO:0007669"/>
    <property type="project" value="TreeGrafter"/>
</dbReference>
<keyword evidence="7 12" id="KW-0067">ATP-binding</keyword>
<dbReference type="InterPro" id="IPR029057">
    <property type="entry name" value="PRTase-like"/>
</dbReference>
<reference evidence="14 15" key="1">
    <citation type="submission" date="2016-11" db="EMBL/GenBank/DDBJ databases">
        <authorList>
            <person name="Jaros S."/>
            <person name="Januszkiewicz K."/>
            <person name="Wedrychowicz H."/>
        </authorList>
    </citation>
    <scope>NUCLEOTIDE SEQUENCE [LARGE SCALE GENOMIC DNA]</scope>
    <source>
        <strain evidence="14 15">DSM 19557</strain>
    </source>
</reference>
<comment type="similarity">
    <text evidence="11 12">Belongs to the ribose-phosphate pyrophosphokinase family. Class I subfamily.</text>
</comment>
<dbReference type="GO" id="GO:0000287">
    <property type="term" value="F:magnesium ion binding"/>
    <property type="evidence" value="ECO:0007669"/>
    <property type="project" value="UniProtKB-UniRule"/>
</dbReference>
<feature type="binding site" evidence="12">
    <location>
        <position position="169"/>
    </location>
    <ligand>
        <name>Mg(2+)</name>
        <dbReference type="ChEBI" id="CHEBI:18420"/>
    </ligand>
</feature>
<keyword evidence="8 12" id="KW-0460">Magnesium</keyword>
<comment type="subunit">
    <text evidence="12">Homohexamer.</text>
</comment>
<evidence type="ECO:0000259" key="13">
    <source>
        <dbReference type="Pfam" id="PF13793"/>
    </source>
</evidence>
<dbReference type="GO" id="GO:0006015">
    <property type="term" value="P:5-phosphoribose 1-diphosphate biosynthetic process"/>
    <property type="evidence" value="ECO:0007669"/>
    <property type="project" value="UniProtKB-UniRule"/>
</dbReference>
<dbReference type="PANTHER" id="PTHR10210">
    <property type="entry name" value="RIBOSE-PHOSPHATE DIPHOSPHOKINASE FAMILY MEMBER"/>
    <property type="match status" value="1"/>
</dbReference>
<dbReference type="Pfam" id="PF14572">
    <property type="entry name" value="Pribosyl_synth"/>
    <property type="match status" value="1"/>
</dbReference>
<dbReference type="Pfam" id="PF13793">
    <property type="entry name" value="Pribosyltran_N"/>
    <property type="match status" value="1"/>
</dbReference>
<evidence type="ECO:0000256" key="1">
    <source>
        <dbReference type="ARBA" id="ARBA00004996"/>
    </source>
</evidence>
<keyword evidence="12" id="KW-0963">Cytoplasm</keyword>
<evidence type="ECO:0000256" key="9">
    <source>
        <dbReference type="ARBA" id="ARBA00049535"/>
    </source>
</evidence>
<evidence type="ECO:0000256" key="11">
    <source>
        <dbReference type="ARBA" id="ARBA00061444"/>
    </source>
</evidence>
<dbReference type="Proteomes" id="UP000189810">
    <property type="component" value="Chromosome I"/>
</dbReference>
<proteinExistence type="inferred from homology"/>
<evidence type="ECO:0000313" key="14">
    <source>
        <dbReference type="EMBL" id="SHK42078.1"/>
    </source>
</evidence>
<evidence type="ECO:0000256" key="3">
    <source>
        <dbReference type="ARBA" id="ARBA00022723"/>
    </source>
</evidence>
<protein>
    <recommendedName>
        <fullName evidence="12">Ribose-phosphate pyrophosphokinase</fullName>
        <shortName evidence="12">RPPK</shortName>
        <ecNumber evidence="12">2.7.6.1</ecNumber>
    </recommendedName>
    <alternativeName>
        <fullName evidence="12">5-phospho-D-ribosyl alpha-1-diphosphate synthase</fullName>
    </alternativeName>
    <alternativeName>
        <fullName evidence="12">Phosphoribosyl diphosphate synthase</fullName>
    </alternativeName>
    <alternativeName>
        <fullName evidence="12">Phosphoribosyl pyrophosphate synthase</fullName>
        <shortName evidence="12">P-Rib-PP synthase</shortName>
        <shortName evidence="12">PRPP synthase</shortName>
        <shortName evidence="12">PRPPase</shortName>
    </alternativeName>
</protein>
<comment type="cofactor">
    <cofactor evidence="12">
        <name>Mg(2+)</name>
        <dbReference type="ChEBI" id="CHEBI:18420"/>
    </cofactor>
    <text evidence="12">Binds 2 Mg(2+) ions per subunit.</text>
</comment>
<feature type="binding site" evidence="12">
    <location>
        <begin position="222"/>
        <end position="226"/>
    </location>
    <ligand>
        <name>D-ribose 5-phosphate</name>
        <dbReference type="ChEBI" id="CHEBI:78346"/>
    </ligand>
</feature>
<dbReference type="GO" id="GO:0016301">
    <property type="term" value="F:kinase activity"/>
    <property type="evidence" value="ECO:0007669"/>
    <property type="project" value="UniProtKB-KW"/>
</dbReference>
<dbReference type="GO" id="GO:0005524">
    <property type="term" value="F:ATP binding"/>
    <property type="evidence" value="ECO:0007669"/>
    <property type="project" value="UniProtKB-KW"/>
</dbReference>
<feature type="binding site" evidence="12">
    <location>
        <position position="218"/>
    </location>
    <ligand>
        <name>D-ribose 5-phosphate</name>
        <dbReference type="ChEBI" id="CHEBI:78346"/>
    </ligand>
</feature>
<dbReference type="EC" id="2.7.6.1" evidence="12"/>
<dbReference type="SMART" id="SM01400">
    <property type="entry name" value="Pribosyltran_N"/>
    <property type="match status" value="1"/>
</dbReference>
<comment type="pathway">
    <text evidence="1 12">Metabolic intermediate biosynthesis; 5-phospho-alpha-D-ribose 1-diphosphate biosynthesis; 5-phospho-alpha-D-ribose 1-diphosphate from D-ribose 5-phosphate (route I): step 1/1.</text>
</comment>
<dbReference type="GO" id="GO:0005737">
    <property type="term" value="C:cytoplasm"/>
    <property type="evidence" value="ECO:0007669"/>
    <property type="project" value="UniProtKB-SubCell"/>
</dbReference>
<feature type="binding site" evidence="12">
    <location>
        <position position="129"/>
    </location>
    <ligand>
        <name>Mg(2+)</name>
        <dbReference type="ChEBI" id="CHEBI:18420"/>
    </ligand>
</feature>
<dbReference type="PROSITE" id="PS00114">
    <property type="entry name" value="PRPP_SYNTHASE"/>
    <property type="match status" value="1"/>
</dbReference>
<dbReference type="InterPro" id="IPR005946">
    <property type="entry name" value="Rib-P_diPkinase"/>
</dbReference>
<comment type="subcellular location">
    <subcellularLocation>
        <location evidence="12">Cytoplasm</location>
    </subcellularLocation>
</comment>
<evidence type="ECO:0000256" key="10">
    <source>
        <dbReference type="ARBA" id="ARBA00054914"/>
    </source>
</evidence>
<evidence type="ECO:0000256" key="12">
    <source>
        <dbReference type="HAMAP-Rule" id="MF_00583"/>
    </source>
</evidence>
<dbReference type="HAMAP" id="MF_00583_B">
    <property type="entry name" value="RibP_PPkinase_B"/>
    <property type="match status" value="1"/>
</dbReference>
<keyword evidence="6 12" id="KW-0418">Kinase</keyword>
<dbReference type="GO" id="GO:0009156">
    <property type="term" value="P:ribonucleoside monophosphate biosynthetic process"/>
    <property type="evidence" value="ECO:0007669"/>
    <property type="project" value="InterPro"/>
</dbReference>
<evidence type="ECO:0000256" key="5">
    <source>
        <dbReference type="ARBA" id="ARBA00022741"/>
    </source>
</evidence>
<comment type="catalytic activity">
    <reaction evidence="9 12">
        <text>D-ribose 5-phosphate + ATP = 5-phospho-alpha-D-ribose 1-diphosphate + AMP + H(+)</text>
        <dbReference type="Rhea" id="RHEA:15609"/>
        <dbReference type="ChEBI" id="CHEBI:15378"/>
        <dbReference type="ChEBI" id="CHEBI:30616"/>
        <dbReference type="ChEBI" id="CHEBI:58017"/>
        <dbReference type="ChEBI" id="CHEBI:78346"/>
        <dbReference type="ChEBI" id="CHEBI:456215"/>
        <dbReference type="EC" id="2.7.6.1"/>
    </reaction>
</comment>
<evidence type="ECO:0000256" key="7">
    <source>
        <dbReference type="ARBA" id="ARBA00022840"/>
    </source>
</evidence>
<dbReference type="AlphaFoldDB" id="A0A1M6SC40"/>
<feature type="binding site" evidence="12">
    <location>
        <begin position="36"/>
        <end position="38"/>
    </location>
    <ligand>
        <name>ATP</name>
        <dbReference type="ChEBI" id="CHEBI:30616"/>
    </ligand>
</feature>
<keyword evidence="2 12" id="KW-0808">Transferase</keyword>
<dbReference type="STRING" id="381751.SAMN05444391_0962"/>
<dbReference type="CDD" id="cd06223">
    <property type="entry name" value="PRTases_typeI"/>
    <property type="match status" value="1"/>
</dbReference>
<keyword evidence="5 12" id="KW-0547">Nucleotide-binding</keyword>
<comment type="function">
    <text evidence="10 12">Involved in the biosynthesis of the central metabolite phospho-alpha-D-ribosyl-1-pyrophosphate (PRPP) via the transfer of pyrophosphoryl group from ATP to 1-hydroxyl of ribose-5-phosphate (Rib-5-P).</text>
</comment>
<dbReference type="OrthoDB" id="9777067at2"/>
<feature type="active site" evidence="12">
    <location>
        <position position="192"/>
    </location>
</feature>
<organism evidence="14 15">
    <name type="scientific">Thermocrinis minervae</name>
    <dbReference type="NCBI Taxonomy" id="381751"/>
    <lineage>
        <taxon>Bacteria</taxon>
        <taxon>Pseudomonadati</taxon>
        <taxon>Aquificota</taxon>
        <taxon>Aquificia</taxon>
        <taxon>Aquificales</taxon>
        <taxon>Aquificaceae</taxon>
        <taxon>Thermocrinis</taxon>
    </lineage>
</organism>
<evidence type="ECO:0000313" key="15">
    <source>
        <dbReference type="Proteomes" id="UP000189810"/>
    </source>
</evidence>
<dbReference type="GO" id="GO:0004749">
    <property type="term" value="F:ribose phosphate diphosphokinase activity"/>
    <property type="evidence" value="ECO:0007669"/>
    <property type="project" value="UniProtKB-UniRule"/>
</dbReference>
<dbReference type="NCBIfam" id="TIGR01251">
    <property type="entry name" value="ribP_PPkin"/>
    <property type="match status" value="1"/>
</dbReference>
<dbReference type="SUPFAM" id="SSF53271">
    <property type="entry name" value="PRTase-like"/>
    <property type="match status" value="1"/>
</dbReference>
<keyword evidence="3 12" id="KW-0479">Metal-binding</keyword>
<dbReference type="NCBIfam" id="NF002320">
    <property type="entry name" value="PRK01259.1"/>
    <property type="match status" value="1"/>
</dbReference>
<dbReference type="UniPathway" id="UPA00087">
    <property type="reaction ID" value="UER00172"/>
</dbReference>
<keyword evidence="15" id="KW-1185">Reference proteome</keyword>
<dbReference type="InterPro" id="IPR000836">
    <property type="entry name" value="PRTase_dom"/>
</dbReference>
<dbReference type="InterPro" id="IPR000842">
    <property type="entry name" value="PRib_PP_synth_CS"/>
</dbReference>
<evidence type="ECO:0000256" key="6">
    <source>
        <dbReference type="ARBA" id="ARBA00022777"/>
    </source>
</evidence>
<gene>
    <name evidence="12" type="primary">prs</name>
    <name evidence="14" type="ORF">SAMN05444391_0962</name>
</gene>
<feature type="binding site" evidence="12">
    <location>
        <begin position="95"/>
        <end position="96"/>
    </location>
    <ligand>
        <name>ATP</name>
        <dbReference type="ChEBI" id="CHEBI:30616"/>
    </ligand>
</feature>
<evidence type="ECO:0000256" key="2">
    <source>
        <dbReference type="ARBA" id="ARBA00022679"/>
    </source>
</evidence>
<sequence>MGAKLIAGNSNPKLAQAVASHLGVSLVDAIISRFSDGEIRVQINESMRAEDVFVLQSLCSPVNDHLMELLLILDALKRASAKSITAVIPYFAYARQDRKDRPRVPISARLVADLITTAGAHRVIVVDLHSPQIQGFFNIPVDNLFALNVIYDYLKDKVDPEKVVIVSPDAGGVERARRLANKLGCNIAIIYKRRPEPGVAEVFDLVGNVEGKETIILDDIIDTAGTVVAASQLLLSKGARSVKVCATHGVLSGPAIDRIKTAPIEEVIITDTIPLKDDSCDKIKVVSIANLLAEAIRRVQEGESVSSLFI</sequence>
<dbReference type="FunFam" id="3.40.50.2020:FF:000002">
    <property type="entry name" value="Ribose-phosphate pyrophosphokinase"/>
    <property type="match status" value="1"/>
</dbReference>
<feature type="domain" description="Ribose-phosphate pyrophosphokinase N-terminal" evidence="13">
    <location>
        <begin position="4"/>
        <end position="119"/>
    </location>
</feature>
<dbReference type="PANTHER" id="PTHR10210:SF41">
    <property type="entry name" value="RIBOSE-PHOSPHATE PYROPHOSPHOKINASE 1, CHLOROPLASTIC"/>
    <property type="match status" value="1"/>
</dbReference>
<keyword evidence="4 12" id="KW-0545">Nucleotide biosynthesis</keyword>
<dbReference type="GO" id="GO:0006164">
    <property type="term" value="P:purine nucleotide biosynthetic process"/>
    <property type="evidence" value="ECO:0007669"/>
    <property type="project" value="TreeGrafter"/>
</dbReference>
<dbReference type="Gene3D" id="3.40.50.2020">
    <property type="match status" value="2"/>
</dbReference>
<dbReference type="InterPro" id="IPR029099">
    <property type="entry name" value="Pribosyltran_N"/>
</dbReference>
<evidence type="ECO:0000256" key="8">
    <source>
        <dbReference type="ARBA" id="ARBA00022842"/>
    </source>
</evidence>
<dbReference type="FunFam" id="3.40.50.2020:FF:000001">
    <property type="entry name" value="Ribose-phosphate pyrophosphokinase"/>
    <property type="match status" value="1"/>
</dbReference>
<name>A0A1M6SC40_9AQUI</name>
<evidence type="ECO:0000256" key="4">
    <source>
        <dbReference type="ARBA" id="ARBA00022727"/>
    </source>
</evidence>